<dbReference type="GO" id="GO:0008972">
    <property type="term" value="F:phosphomethylpyrimidine kinase activity"/>
    <property type="evidence" value="ECO:0007669"/>
    <property type="project" value="InterPro"/>
</dbReference>
<reference evidence="3 4" key="1">
    <citation type="submission" date="2016-02" db="EMBL/GenBank/DDBJ databases">
        <title>Comparative genomic and transcriptomic foundation for Pichia pastoris.</title>
        <authorList>
            <person name="Love K.R."/>
            <person name="Shah K.A."/>
            <person name="Whittaker C.A."/>
            <person name="Wu J."/>
            <person name="Bartlett M.C."/>
            <person name="Ma D."/>
            <person name="Leeson R.L."/>
            <person name="Priest M."/>
            <person name="Young S.K."/>
            <person name="Love J.C."/>
        </authorList>
    </citation>
    <scope>NUCLEOTIDE SEQUENCE [LARGE SCALE GENOMIC DNA]</scope>
    <source>
        <strain evidence="3 4">ATCC 28485</strain>
    </source>
</reference>
<dbReference type="PANTHER" id="PTHR20858">
    <property type="entry name" value="PHOSPHOMETHYLPYRIMIDINE KINASE"/>
    <property type="match status" value="1"/>
</dbReference>
<dbReference type="Gene3D" id="3.40.1190.20">
    <property type="match status" value="1"/>
</dbReference>
<proteinExistence type="predicted"/>
<dbReference type="InterPro" id="IPR004305">
    <property type="entry name" value="Thiaminase-2/PQQC"/>
</dbReference>
<name>A0A1B2JEJ3_PICPA</name>
<dbReference type="InterPro" id="IPR013749">
    <property type="entry name" value="PM/HMP-P_kinase-1"/>
</dbReference>
<dbReference type="PANTHER" id="PTHR20858:SF17">
    <property type="entry name" value="HYDROXYMETHYLPYRIMIDINE_PHOSPHOMETHYLPYRIMIDINE KINASE THI20-RELATED"/>
    <property type="match status" value="1"/>
</dbReference>
<dbReference type="AlphaFoldDB" id="A0A1B2JEJ3"/>
<organism evidence="3 4">
    <name type="scientific">Komagataella pastoris</name>
    <name type="common">Yeast</name>
    <name type="synonym">Pichia pastoris</name>
    <dbReference type="NCBI Taxonomy" id="4922"/>
    <lineage>
        <taxon>Eukaryota</taxon>
        <taxon>Fungi</taxon>
        <taxon>Dikarya</taxon>
        <taxon>Ascomycota</taxon>
        <taxon>Saccharomycotina</taxon>
        <taxon>Pichiomycetes</taxon>
        <taxon>Pichiales</taxon>
        <taxon>Pichiaceae</taxon>
        <taxon>Komagataella</taxon>
    </lineage>
</organism>
<dbReference type="NCBIfam" id="TIGR04306">
    <property type="entry name" value="salvage_TenA"/>
    <property type="match status" value="1"/>
</dbReference>
<sequence>MTNQSIVVDLRLPSKTTVGKPVKLPTVLACSGSDSSGGAGIEADIKSITAFGCYALTAITSLTAQNTKGVTSIENTDPKFFEEILEANFEDIEIDVVKTGLLNPESSRLLLKFLDKYHRGKPFVLDPVLVATSGSMLADQQELGFTIDSHFKKATIITPNFEEACVIYFYLKKLNAADELDEIETLEDLKGMAKFIQQSTHCNSVLLKGGHIPWNRNEQLVRKKGGDPAYITDILYQGHLDKFTVIKTDYLTSSGTHGSGCTIAASIAANIARSLKIEDAVISSIRYVHQAIFSADETLGHGKGPLNHVFHISPPVNGTSAENNFLPFYPGHFLDYLLEHPLVGPIWKNYINHPFLEMVATNKLDKNRFIHYICQDYVYLGSYARVHGLAAGVAPDIESIKAEAHIIDSIMEEMHRHRDVLNSRGIVKLDELRPSKACKQYSDYLLNIAKSSDWVTIKIALAPCIFGYYYAAKYARSFIKDEADVDEEFMKWINTYTGDWYKDAVDEARQSLESHMQDVSPVQLAELVKIFADVCQLEVNFWTSPMELPEEDL</sequence>
<evidence type="ECO:0000259" key="2">
    <source>
        <dbReference type="Pfam" id="PF08543"/>
    </source>
</evidence>
<dbReference type="OrthoDB" id="10028886at2759"/>
<dbReference type="Pfam" id="PF03070">
    <property type="entry name" value="TENA_THI-4"/>
    <property type="match status" value="1"/>
</dbReference>
<dbReference type="EMBL" id="CP014586">
    <property type="protein sequence ID" value="ANZ76412.1"/>
    <property type="molecule type" value="Genomic_DNA"/>
</dbReference>
<dbReference type="CDD" id="cd01169">
    <property type="entry name" value="HMPP_kinase"/>
    <property type="match status" value="1"/>
</dbReference>
<dbReference type="CDD" id="cd19367">
    <property type="entry name" value="TenA_C_ScTHI20-like"/>
    <property type="match status" value="1"/>
</dbReference>
<evidence type="ECO:0000259" key="1">
    <source>
        <dbReference type="Pfam" id="PF03070"/>
    </source>
</evidence>
<dbReference type="Pfam" id="PF08543">
    <property type="entry name" value="Phos_pyr_kin"/>
    <property type="match status" value="1"/>
</dbReference>
<dbReference type="SUPFAM" id="SSF48613">
    <property type="entry name" value="Heme oxygenase-like"/>
    <property type="match status" value="1"/>
</dbReference>
<protein>
    <submittedName>
        <fullName evidence="3">BA75_03683T0</fullName>
    </submittedName>
</protein>
<accession>A0A1B2JEJ3</accession>
<evidence type="ECO:0000313" key="4">
    <source>
        <dbReference type="Proteomes" id="UP000094565"/>
    </source>
</evidence>
<dbReference type="GO" id="GO:0050334">
    <property type="term" value="F:thiaminase activity"/>
    <property type="evidence" value="ECO:0007669"/>
    <property type="project" value="InterPro"/>
</dbReference>
<dbReference type="InterPro" id="IPR029056">
    <property type="entry name" value="Ribokinase-like"/>
</dbReference>
<feature type="domain" description="Pyridoxamine kinase/Phosphomethylpyrimidine kinase" evidence="2">
    <location>
        <begin position="34"/>
        <end position="307"/>
    </location>
</feature>
<feature type="domain" description="Thiaminase-2/PQQC" evidence="1">
    <location>
        <begin position="342"/>
        <end position="545"/>
    </location>
</feature>
<dbReference type="InterPro" id="IPR004399">
    <property type="entry name" value="HMP/HMP-P_kinase_dom"/>
</dbReference>
<dbReference type="Gene3D" id="1.20.910.10">
    <property type="entry name" value="Heme oxygenase-like"/>
    <property type="match status" value="1"/>
</dbReference>
<dbReference type="InterPro" id="IPR016084">
    <property type="entry name" value="Haem_Oase-like_multi-hlx"/>
</dbReference>
<dbReference type="SUPFAM" id="SSF53613">
    <property type="entry name" value="Ribokinase-like"/>
    <property type="match status" value="1"/>
</dbReference>
<dbReference type="GO" id="GO:0005829">
    <property type="term" value="C:cytosol"/>
    <property type="evidence" value="ECO:0007669"/>
    <property type="project" value="TreeGrafter"/>
</dbReference>
<dbReference type="InterPro" id="IPR027574">
    <property type="entry name" value="Thiaminase_II"/>
</dbReference>
<evidence type="ECO:0000313" key="3">
    <source>
        <dbReference type="EMBL" id="ANZ76412.1"/>
    </source>
</evidence>
<dbReference type="Proteomes" id="UP000094565">
    <property type="component" value="Chromosome 3"/>
</dbReference>
<dbReference type="GO" id="GO:0008902">
    <property type="term" value="F:hydroxymethylpyrimidine kinase activity"/>
    <property type="evidence" value="ECO:0007669"/>
    <property type="project" value="TreeGrafter"/>
</dbReference>
<dbReference type="GO" id="GO:0009228">
    <property type="term" value="P:thiamine biosynthetic process"/>
    <property type="evidence" value="ECO:0007669"/>
    <property type="project" value="InterPro"/>
</dbReference>
<gene>
    <name evidence="3" type="primary">THI20</name>
    <name evidence="3" type="ORF">ATY40_BA7503683</name>
</gene>
<keyword evidence="4" id="KW-1185">Reference proteome</keyword>